<feature type="binding site" evidence="10">
    <location>
        <position position="324"/>
    </location>
    <ligand>
        <name>ATP</name>
        <dbReference type="ChEBI" id="CHEBI:30616"/>
    </ligand>
</feature>
<dbReference type="HAMAP" id="MF_00145">
    <property type="entry name" value="Phosphoglyc_kinase"/>
    <property type="match status" value="1"/>
</dbReference>
<accession>A0ABX2R8D1</accession>
<comment type="subunit">
    <text evidence="10">Monomer.</text>
</comment>
<comment type="caution">
    <text evidence="10">Lacks conserved residue(s) required for the propagation of feature annotation.</text>
</comment>
<keyword evidence="8 10" id="KW-0067">ATP-binding</keyword>
<dbReference type="EC" id="2.7.2.3" evidence="3 10"/>
<reference evidence="12 13" key="1">
    <citation type="submission" date="2020-07" db="EMBL/GenBank/DDBJ databases">
        <title>Genomic Encyclopedia of Type Strains, Phase III (KMG-III): the genomes of soil and plant-associated and newly described type strains.</title>
        <authorList>
            <person name="Whitman W."/>
        </authorList>
    </citation>
    <scope>NUCLEOTIDE SEQUENCE [LARGE SCALE GENOMIC DNA]</scope>
    <source>
        <strain evidence="12 13">DSM 11255</strain>
    </source>
</reference>
<dbReference type="Pfam" id="PF00162">
    <property type="entry name" value="PGK"/>
    <property type="match status" value="1"/>
</dbReference>
<keyword evidence="6 10" id="KW-0547">Nucleotide-binding</keyword>
<feature type="binding site" evidence="10">
    <location>
        <position position="37"/>
    </location>
    <ligand>
        <name>substrate</name>
    </ligand>
</feature>
<evidence type="ECO:0000256" key="3">
    <source>
        <dbReference type="ARBA" id="ARBA00013061"/>
    </source>
</evidence>
<keyword evidence="13" id="KW-1185">Reference proteome</keyword>
<dbReference type="CDD" id="cd00318">
    <property type="entry name" value="Phosphoglycerate_kinase"/>
    <property type="match status" value="1"/>
</dbReference>
<proteinExistence type="inferred from homology"/>
<evidence type="ECO:0000313" key="13">
    <source>
        <dbReference type="Proteomes" id="UP000604066"/>
    </source>
</evidence>
<evidence type="ECO:0000256" key="11">
    <source>
        <dbReference type="RuleBase" id="RU000532"/>
    </source>
</evidence>
<dbReference type="Gene3D" id="3.40.50.1260">
    <property type="entry name" value="Phosphoglycerate kinase, N-terminal domain"/>
    <property type="match status" value="2"/>
</dbReference>
<dbReference type="PRINTS" id="PR00477">
    <property type="entry name" value="PHGLYCKINASE"/>
</dbReference>
<dbReference type="RefSeq" id="WP_028051679.1">
    <property type="nucleotide sequence ID" value="NZ_ATYG01000004.1"/>
</dbReference>
<feature type="binding site" evidence="10">
    <location>
        <position position="202"/>
    </location>
    <ligand>
        <name>ATP</name>
        <dbReference type="ChEBI" id="CHEBI:30616"/>
    </ligand>
</feature>
<comment type="pathway">
    <text evidence="2 10">Carbohydrate degradation; glycolysis; pyruvate from D-glyceraldehyde 3-phosphate: step 2/5.</text>
</comment>
<dbReference type="SUPFAM" id="SSF53748">
    <property type="entry name" value="Phosphoglycerate kinase"/>
    <property type="match status" value="1"/>
</dbReference>
<feature type="binding site" evidence="10">
    <location>
        <position position="152"/>
    </location>
    <ligand>
        <name>substrate</name>
    </ligand>
</feature>
<dbReference type="PANTHER" id="PTHR11406">
    <property type="entry name" value="PHOSPHOGLYCERATE KINASE"/>
    <property type="match status" value="1"/>
</dbReference>
<feature type="binding site" evidence="10">
    <location>
        <begin position="350"/>
        <end position="353"/>
    </location>
    <ligand>
        <name>ATP</name>
        <dbReference type="ChEBI" id="CHEBI:30616"/>
    </ligand>
</feature>
<dbReference type="InterPro" id="IPR015824">
    <property type="entry name" value="Phosphoglycerate_kinase_N"/>
</dbReference>
<comment type="catalytic activity">
    <reaction evidence="1 10 11">
        <text>(2R)-3-phosphoglycerate + ATP = (2R)-3-phospho-glyceroyl phosphate + ADP</text>
        <dbReference type="Rhea" id="RHEA:14801"/>
        <dbReference type="ChEBI" id="CHEBI:30616"/>
        <dbReference type="ChEBI" id="CHEBI:57604"/>
        <dbReference type="ChEBI" id="CHEBI:58272"/>
        <dbReference type="ChEBI" id="CHEBI:456216"/>
        <dbReference type="EC" id="2.7.2.3"/>
    </reaction>
</comment>
<evidence type="ECO:0000256" key="5">
    <source>
        <dbReference type="ARBA" id="ARBA00022679"/>
    </source>
</evidence>
<keyword evidence="7 10" id="KW-0418">Kinase</keyword>
<comment type="caution">
    <text evidence="12">The sequence shown here is derived from an EMBL/GenBank/DDBJ whole genome shotgun (WGS) entry which is preliminary data.</text>
</comment>
<evidence type="ECO:0000256" key="9">
    <source>
        <dbReference type="ARBA" id="ARBA00023152"/>
    </source>
</evidence>
<dbReference type="InterPro" id="IPR015911">
    <property type="entry name" value="Phosphoglycerate_kinase_CS"/>
</dbReference>
<evidence type="ECO:0000256" key="1">
    <source>
        <dbReference type="ARBA" id="ARBA00000642"/>
    </source>
</evidence>
<dbReference type="PANTHER" id="PTHR11406:SF23">
    <property type="entry name" value="PHOSPHOGLYCERATE KINASE 1, CHLOROPLASTIC-RELATED"/>
    <property type="match status" value="1"/>
</dbReference>
<dbReference type="GO" id="GO:0004618">
    <property type="term" value="F:phosphoglycerate kinase activity"/>
    <property type="evidence" value="ECO:0007669"/>
    <property type="project" value="UniProtKB-EC"/>
</dbReference>
<protein>
    <recommendedName>
        <fullName evidence="4 10">Phosphoglycerate kinase</fullName>
        <ecNumber evidence="3 10">2.7.2.3</ecNumber>
    </recommendedName>
</protein>
<comment type="subcellular location">
    <subcellularLocation>
        <location evidence="10">Cytoplasm</location>
    </subcellularLocation>
</comment>
<evidence type="ECO:0000256" key="8">
    <source>
        <dbReference type="ARBA" id="ARBA00022840"/>
    </source>
</evidence>
<keyword evidence="9 10" id="KW-0324">Glycolysis</keyword>
<evidence type="ECO:0000256" key="10">
    <source>
        <dbReference type="HAMAP-Rule" id="MF_00145"/>
    </source>
</evidence>
<dbReference type="PROSITE" id="PS00111">
    <property type="entry name" value="PGLYCERATE_KINASE"/>
    <property type="match status" value="1"/>
</dbReference>
<dbReference type="PIRSF" id="PIRSF000724">
    <property type="entry name" value="Pgk"/>
    <property type="match status" value="1"/>
</dbReference>
<dbReference type="InterPro" id="IPR001576">
    <property type="entry name" value="Phosphoglycerate_kinase"/>
</dbReference>
<sequence length="394" mass="42270">MNKKSIRDVEVKGKKVFVRVDFNVPLNENREITDDTRIRAALPTIQYLREQGAKLIVASHLGRPKGQFNEKYSLKPVAKRLAELLGIEVKMAPDVVGPEVEKMAGELRPGEVLLLENVRFYPEEEKNDPEFARKLARLAEIFVNDAFGAAHRAHASTAGIASYLPAVAGFLMEKEINFLSRALNNPERPFVAIIGGAKVSDKIGVIENLLGKVDALLIGGGMANTFLKAMGYETGKSLVEEDKVNLAGELMNKAKEVGVKLLLPSDVVVAPRIEAGVPSKIVAVDSIPAEEMALDIGEKTAKLFREEILKAKTVVWNGPMGVFEVEPFDRGTVAVAEAVAESGALSVVGGGDSVAAVEKAGVADKITHISTGGGASLEFLEGKKLPGVEVLNDK</sequence>
<dbReference type="InterPro" id="IPR036043">
    <property type="entry name" value="Phosphoglycerate_kinase_sf"/>
</dbReference>
<dbReference type="EMBL" id="JACCBS010000002">
    <property type="protein sequence ID" value="NYE57315.1"/>
    <property type="molecule type" value="Genomic_DNA"/>
</dbReference>
<evidence type="ECO:0000256" key="2">
    <source>
        <dbReference type="ARBA" id="ARBA00004838"/>
    </source>
</evidence>
<evidence type="ECO:0000256" key="6">
    <source>
        <dbReference type="ARBA" id="ARBA00022741"/>
    </source>
</evidence>
<name>A0ABX2R8D1_9THEO</name>
<evidence type="ECO:0000256" key="7">
    <source>
        <dbReference type="ARBA" id="ARBA00022777"/>
    </source>
</evidence>
<keyword evidence="5 10" id="KW-0808">Transferase</keyword>
<comment type="similarity">
    <text evidence="10 11">Belongs to the phosphoglycerate kinase family.</text>
</comment>
<feature type="binding site" evidence="10">
    <location>
        <position position="119"/>
    </location>
    <ligand>
        <name>substrate</name>
    </ligand>
</feature>
<evidence type="ECO:0000256" key="4">
    <source>
        <dbReference type="ARBA" id="ARBA00016471"/>
    </source>
</evidence>
<organism evidence="12 13">
    <name type="scientific">Carboxydothermus ferrireducens DSM 11255</name>
    <dbReference type="NCBI Taxonomy" id="1119529"/>
    <lineage>
        <taxon>Bacteria</taxon>
        <taxon>Bacillati</taxon>
        <taxon>Bacillota</taxon>
        <taxon>Clostridia</taxon>
        <taxon>Thermoanaerobacterales</taxon>
        <taxon>Thermoanaerobacteraceae</taxon>
        <taxon>Carboxydothermus</taxon>
    </lineage>
</organism>
<gene>
    <name evidence="10" type="primary">pgk</name>
    <name evidence="12" type="ORF">HDG70_001030</name>
</gene>
<keyword evidence="10" id="KW-0963">Cytoplasm</keyword>
<feature type="binding site" evidence="10">
    <location>
        <begin position="60"/>
        <end position="63"/>
    </location>
    <ligand>
        <name>substrate</name>
    </ligand>
</feature>
<dbReference type="Proteomes" id="UP000604066">
    <property type="component" value="Unassembled WGS sequence"/>
</dbReference>
<feature type="binding site" evidence="10">
    <location>
        <begin position="21"/>
        <end position="23"/>
    </location>
    <ligand>
        <name>substrate</name>
    </ligand>
</feature>
<evidence type="ECO:0000313" key="12">
    <source>
        <dbReference type="EMBL" id="NYE57315.1"/>
    </source>
</evidence>